<dbReference type="RefSeq" id="XP_040695751.1">
    <property type="nucleotide sequence ID" value="XM_040848551.1"/>
</dbReference>
<gene>
    <name evidence="2" type="ORF">ASPSYDRAFT_52772</name>
</gene>
<reference evidence="3" key="1">
    <citation type="journal article" date="2017" name="Genome Biol.">
        <title>Comparative genomics reveals high biological diversity and specific adaptations in the industrially and medically important fungal genus Aspergillus.</title>
        <authorList>
            <person name="de Vries R.P."/>
            <person name="Riley R."/>
            <person name="Wiebenga A."/>
            <person name="Aguilar-Osorio G."/>
            <person name="Amillis S."/>
            <person name="Uchima C.A."/>
            <person name="Anderluh G."/>
            <person name="Asadollahi M."/>
            <person name="Askin M."/>
            <person name="Barry K."/>
            <person name="Battaglia E."/>
            <person name="Bayram O."/>
            <person name="Benocci T."/>
            <person name="Braus-Stromeyer S.A."/>
            <person name="Caldana C."/>
            <person name="Canovas D."/>
            <person name="Cerqueira G.C."/>
            <person name="Chen F."/>
            <person name="Chen W."/>
            <person name="Choi C."/>
            <person name="Clum A."/>
            <person name="Dos Santos R.A."/>
            <person name="Damasio A.R."/>
            <person name="Diallinas G."/>
            <person name="Emri T."/>
            <person name="Fekete E."/>
            <person name="Flipphi M."/>
            <person name="Freyberg S."/>
            <person name="Gallo A."/>
            <person name="Gournas C."/>
            <person name="Habgood R."/>
            <person name="Hainaut M."/>
            <person name="Harispe M.L."/>
            <person name="Henrissat B."/>
            <person name="Hilden K.S."/>
            <person name="Hope R."/>
            <person name="Hossain A."/>
            <person name="Karabika E."/>
            <person name="Karaffa L."/>
            <person name="Karanyi Z."/>
            <person name="Krasevec N."/>
            <person name="Kuo A."/>
            <person name="Kusch H."/>
            <person name="LaButti K."/>
            <person name="Lagendijk E.L."/>
            <person name="Lapidus A."/>
            <person name="Levasseur A."/>
            <person name="Lindquist E."/>
            <person name="Lipzen A."/>
            <person name="Logrieco A.F."/>
            <person name="MacCabe A."/>
            <person name="Maekelae M.R."/>
            <person name="Malavazi I."/>
            <person name="Melin P."/>
            <person name="Meyer V."/>
            <person name="Mielnichuk N."/>
            <person name="Miskei M."/>
            <person name="Molnar A.P."/>
            <person name="Mule G."/>
            <person name="Ngan C.Y."/>
            <person name="Orejas M."/>
            <person name="Orosz E."/>
            <person name="Ouedraogo J.P."/>
            <person name="Overkamp K.M."/>
            <person name="Park H.-S."/>
            <person name="Perrone G."/>
            <person name="Piumi F."/>
            <person name="Punt P.J."/>
            <person name="Ram A.F."/>
            <person name="Ramon A."/>
            <person name="Rauscher S."/>
            <person name="Record E."/>
            <person name="Riano-Pachon D.M."/>
            <person name="Robert V."/>
            <person name="Roehrig J."/>
            <person name="Ruller R."/>
            <person name="Salamov A."/>
            <person name="Salih N.S."/>
            <person name="Samson R.A."/>
            <person name="Sandor E."/>
            <person name="Sanguinetti M."/>
            <person name="Schuetze T."/>
            <person name="Sepcic K."/>
            <person name="Shelest E."/>
            <person name="Sherlock G."/>
            <person name="Sophianopoulou V."/>
            <person name="Squina F.M."/>
            <person name="Sun H."/>
            <person name="Susca A."/>
            <person name="Todd R.B."/>
            <person name="Tsang A."/>
            <person name="Unkles S.E."/>
            <person name="van de Wiele N."/>
            <person name="van Rossen-Uffink D."/>
            <person name="Oliveira J.V."/>
            <person name="Vesth T.C."/>
            <person name="Visser J."/>
            <person name="Yu J.-H."/>
            <person name="Zhou M."/>
            <person name="Andersen M.R."/>
            <person name="Archer D.B."/>
            <person name="Baker S.E."/>
            <person name="Benoit I."/>
            <person name="Brakhage A.A."/>
            <person name="Braus G.H."/>
            <person name="Fischer R."/>
            <person name="Frisvad J.C."/>
            <person name="Goldman G.H."/>
            <person name="Houbraken J."/>
            <person name="Oakley B."/>
            <person name="Pocsi I."/>
            <person name="Scazzocchio C."/>
            <person name="Seiboth B."/>
            <person name="vanKuyk P.A."/>
            <person name="Wortman J."/>
            <person name="Dyer P.S."/>
            <person name="Grigoriev I.V."/>
        </authorList>
    </citation>
    <scope>NUCLEOTIDE SEQUENCE [LARGE SCALE GENOMIC DNA]</scope>
    <source>
        <strain evidence="3">CBS 593.65</strain>
    </source>
</reference>
<dbReference type="GeneID" id="63764624"/>
<dbReference type="AlphaFoldDB" id="A0A1L9SXL8"/>
<dbReference type="Proteomes" id="UP000184356">
    <property type="component" value="Unassembled WGS sequence"/>
</dbReference>
<dbReference type="VEuPathDB" id="FungiDB:ASPSYDRAFT_52772"/>
<sequence>MASNAQCPGYNIPLSQPTRLEALHSRLKGVTPDSTRRRDELRVSEPIQDDTVREVRDDWDSSDGVDVAESSDRSSDGTKVNSLDVGGLLEEYAQREDRSLGIQYGGTGVVEQRDKAGRGSVAFFLAADRNSCGEENGPLKAATN</sequence>
<accession>A0A1L9SXL8</accession>
<dbReference type="EMBL" id="KV878611">
    <property type="protein sequence ID" value="OJJ51945.1"/>
    <property type="molecule type" value="Genomic_DNA"/>
</dbReference>
<evidence type="ECO:0000256" key="1">
    <source>
        <dbReference type="SAM" id="MobiDB-lite"/>
    </source>
</evidence>
<feature type="region of interest" description="Disordered" evidence="1">
    <location>
        <begin position="26"/>
        <end position="82"/>
    </location>
</feature>
<evidence type="ECO:0000313" key="3">
    <source>
        <dbReference type="Proteomes" id="UP000184356"/>
    </source>
</evidence>
<dbReference type="OrthoDB" id="4516192at2759"/>
<evidence type="ECO:0000313" key="2">
    <source>
        <dbReference type="EMBL" id="OJJ51945.1"/>
    </source>
</evidence>
<protein>
    <submittedName>
        <fullName evidence="2">Uncharacterized protein</fullName>
    </submittedName>
</protein>
<feature type="compositionally biased region" description="Basic and acidic residues" evidence="1">
    <location>
        <begin position="50"/>
        <end position="59"/>
    </location>
</feature>
<keyword evidence="3" id="KW-1185">Reference proteome</keyword>
<feature type="compositionally biased region" description="Basic and acidic residues" evidence="1">
    <location>
        <begin position="34"/>
        <end position="43"/>
    </location>
</feature>
<proteinExistence type="predicted"/>
<organism evidence="2 3">
    <name type="scientific">Aspergillus sydowii CBS 593.65</name>
    <dbReference type="NCBI Taxonomy" id="1036612"/>
    <lineage>
        <taxon>Eukaryota</taxon>
        <taxon>Fungi</taxon>
        <taxon>Dikarya</taxon>
        <taxon>Ascomycota</taxon>
        <taxon>Pezizomycotina</taxon>
        <taxon>Eurotiomycetes</taxon>
        <taxon>Eurotiomycetidae</taxon>
        <taxon>Eurotiales</taxon>
        <taxon>Aspergillaceae</taxon>
        <taxon>Aspergillus</taxon>
        <taxon>Aspergillus subgen. Nidulantes</taxon>
    </lineage>
</organism>
<name>A0A1L9SXL8_9EURO</name>